<name>A0A382YHE7_9ZZZZ</name>
<reference evidence="1" key="1">
    <citation type="submission" date="2018-05" db="EMBL/GenBank/DDBJ databases">
        <authorList>
            <person name="Lanie J.A."/>
            <person name="Ng W.-L."/>
            <person name="Kazmierczak K.M."/>
            <person name="Andrzejewski T.M."/>
            <person name="Davidsen T.M."/>
            <person name="Wayne K.J."/>
            <person name="Tettelin H."/>
            <person name="Glass J.I."/>
            <person name="Rusch D."/>
            <person name="Podicherti R."/>
            <person name="Tsui H.-C.T."/>
            <person name="Winkler M.E."/>
        </authorList>
    </citation>
    <scope>NUCLEOTIDE SEQUENCE</scope>
</reference>
<evidence type="ECO:0000313" key="1">
    <source>
        <dbReference type="EMBL" id="SVD81938.1"/>
    </source>
</evidence>
<accession>A0A382YHE7</accession>
<organism evidence="1">
    <name type="scientific">marine metagenome</name>
    <dbReference type="NCBI Taxonomy" id="408172"/>
    <lineage>
        <taxon>unclassified sequences</taxon>
        <taxon>metagenomes</taxon>
        <taxon>ecological metagenomes</taxon>
    </lineage>
</organism>
<feature type="non-terminal residue" evidence="1">
    <location>
        <position position="35"/>
    </location>
</feature>
<dbReference type="AlphaFoldDB" id="A0A382YHE7"/>
<sequence length="35" mass="3881">VNKPSTTQGKGKDTLRRLPVYEVLARDVQKLGIEA</sequence>
<feature type="non-terminal residue" evidence="1">
    <location>
        <position position="1"/>
    </location>
</feature>
<gene>
    <name evidence="1" type="ORF">METZ01_LOCUS434792</name>
</gene>
<protein>
    <submittedName>
        <fullName evidence="1">Uncharacterized protein</fullName>
    </submittedName>
</protein>
<dbReference type="EMBL" id="UINC01175351">
    <property type="protein sequence ID" value="SVD81938.1"/>
    <property type="molecule type" value="Genomic_DNA"/>
</dbReference>
<proteinExistence type="predicted"/>